<dbReference type="GO" id="GO:0004322">
    <property type="term" value="F:ferroxidase activity"/>
    <property type="evidence" value="ECO:0007669"/>
    <property type="project" value="UniProtKB-EC"/>
</dbReference>
<reference evidence="22 27" key="6">
    <citation type="submission" date="2018-10" db="EMBL/GenBank/DDBJ databases">
        <title>An outbreak of IMP-63 producing strain in France.</title>
        <authorList>
            <person name="Bour M."/>
            <person name="Liapis E."/>
            <person name="Plesiat P."/>
        </authorList>
    </citation>
    <scope>NUCLEOTIDE SEQUENCE [LARGE SCALE GENOMIC DNA]</scope>
    <source>
        <strain evidence="22 27">12917</strain>
    </source>
</reference>
<evidence type="ECO:0000313" key="13">
    <source>
        <dbReference type="EMBL" id="APO81407.1"/>
    </source>
</evidence>
<feature type="binding site" evidence="10">
    <location>
        <position position="18"/>
    </location>
    <ligand>
        <name>Fe cation</name>
        <dbReference type="ChEBI" id="CHEBI:24875"/>
        <label>1</label>
    </ligand>
</feature>
<evidence type="ECO:0000313" key="27">
    <source>
        <dbReference type="Proteomes" id="UP000278162"/>
    </source>
</evidence>
<dbReference type="EMBL" id="JARJLO010000019">
    <property type="protein sequence ID" value="MDF3869104.1"/>
    <property type="molecule type" value="Genomic_DNA"/>
</dbReference>
<reference evidence="18" key="11">
    <citation type="submission" date="2023-03" db="EMBL/GenBank/DDBJ databases">
        <title>Draft assemblies of triclosan tolerant bacteria isolated from returned activated sludge.</title>
        <authorList>
            <person name="Van Hamelsveld S."/>
        </authorList>
    </citation>
    <scope>NUCLEOTIDE SEQUENCE</scope>
    <source>
        <strain evidence="18">GW210012_S60</strain>
    </source>
</reference>
<dbReference type="Proteomes" id="UP000442695">
    <property type="component" value="Unassembled WGS sequence"/>
</dbReference>
<dbReference type="Proteomes" id="UP001217741">
    <property type="component" value="Unassembled WGS sequence"/>
</dbReference>
<dbReference type="PANTHER" id="PTHR30295:SF9">
    <property type="entry name" value="BACTERIOFERRITIN"/>
    <property type="match status" value="1"/>
</dbReference>
<dbReference type="Proteomes" id="UP000464480">
    <property type="component" value="Chromosome"/>
</dbReference>
<reference evidence="21 29" key="8">
    <citation type="submission" date="2020-02" db="EMBL/GenBank/DDBJ databases">
        <title>Pseudomonas Putida W5 Complete Genome Assembly.</title>
        <authorList>
            <person name="Yuan Z.-C."/>
            <person name="Shaw G.A."/>
            <person name="Cusano A.D."/>
            <person name="Caddey B.J."/>
            <person name="Weselowski B.J."/>
        </authorList>
    </citation>
    <scope>NUCLEOTIDE SEQUENCE [LARGE SCALE GENOMIC DNA]</scope>
    <source>
        <strain evidence="21 29">W5</strain>
    </source>
</reference>
<reference evidence="13 24" key="3">
    <citation type="submission" date="2016-12" db="EMBL/GenBank/DDBJ databases">
        <title>Draft Genome Sequence of Mercury Resistant Pseudomonas DRA525.</title>
        <authorList>
            <person name="Drace K.M."/>
        </authorList>
    </citation>
    <scope>NUCLEOTIDE SEQUENCE [LARGE SCALE GENOMIC DNA]</scope>
    <source>
        <strain evidence="13 24">DRA525</strain>
    </source>
</reference>
<evidence type="ECO:0000313" key="16">
    <source>
        <dbReference type="EMBL" id="KPM63054.1"/>
    </source>
</evidence>
<evidence type="ECO:0000313" key="21">
    <source>
        <dbReference type="EMBL" id="QHG63056.1"/>
    </source>
</evidence>
<dbReference type="EMBL" id="JADLKB010000008">
    <property type="protein sequence ID" value="MBF8735824.1"/>
    <property type="molecule type" value="Genomic_DNA"/>
</dbReference>
<reference evidence="17" key="9">
    <citation type="submission" date="2020-10" db="EMBL/GenBank/DDBJ databases">
        <title>Genome sequences of Pseudomonas isolates.</title>
        <authorList>
            <person name="Wessels L."/>
            <person name="Reich F."/>
            <person name="Hammerl J."/>
        </authorList>
    </citation>
    <scope>NUCLEOTIDE SEQUENCE</scope>
    <source>
        <strain evidence="17">20-MO00640-0</strain>
    </source>
</reference>
<dbReference type="EMBL" id="CP026115">
    <property type="protein sequence ID" value="QHG63056.1"/>
    <property type="molecule type" value="Genomic_DNA"/>
</dbReference>
<comment type="catalytic activity">
    <reaction evidence="8">
        <text>Fe(2+)(in) = Fe(2+)(out)</text>
        <dbReference type="Rhea" id="RHEA:28486"/>
        <dbReference type="ChEBI" id="CHEBI:29033"/>
    </reaction>
</comment>
<reference evidence="19 25" key="4">
    <citation type="submission" date="2017-05" db="EMBL/GenBank/DDBJ databases">
        <title>Whole genome sequence of Pseudomonas putida isolate 1312 commercialized as a biostimulant.</title>
        <authorList>
            <person name="Crovadore J."/>
            <person name="Blanc P."/>
            <person name="Chablais R."/>
            <person name="Cochard B."/>
            <person name="Grizard D."/>
            <person name="Lefort F."/>
        </authorList>
    </citation>
    <scope>NUCLEOTIDE SEQUENCE [LARGE SCALE GENOMIC DNA]</scope>
    <source>
        <strain evidence="19 25">1312</strain>
    </source>
</reference>
<evidence type="ECO:0000313" key="15">
    <source>
        <dbReference type="EMBL" id="KAF0253043.1"/>
    </source>
</evidence>
<evidence type="ECO:0000313" key="14">
    <source>
        <dbReference type="EMBL" id="GLO37649.1"/>
    </source>
</evidence>
<sequence length="154" mass="17987">MQGHPDVINYLVTLLKGELAARDQYFIHSRMYEDWGLSKLYERINHEMEEETQHADALMRRILMLEGTPDMRADDLEVGSTVPEMIEADLKLEYKVRGALCKGIELCELHKDYISRDILRAQLADTEEDHTYWLEKQQGLIKAIGLENYLQSQM</sequence>
<dbReference type="Proteomes" id="UP000278162">
    <property type="component" value="Unassembled WGS sequence"/>
</dbReference>
<dbReference type="AlphaFoldDB" id="A0A059URA1"/>
<feature type="binding site" evidence="10">
    <location>
        <position position="50"/>
    </location>
    <ligand>
        <name>Fe cation</name>
        <dbReference type="ChEBI" id="CHEBI:24875"/>
        <label>3</label>
    </ligand>
</feature>
<accession>A0A1L5PMJ6</accession>
<keyword evidence="2 9" id="KW-0409">Iron storage</keyword>
<feature type="domain" description="Ferritin-like diiron" evidence="12">
    <location>
        <begin position="1"/>
        <end position="145"/>
    </location>
</feature>
<evidence type="ECO:0000313" key="29">
    <source>
        <dbReference type="Proteomes" id="UP000464480"/>
    </source>
</evidence>
<evidence type="ECO:0000256" key="4">
    <source>
        <dbReference type="ARBA" id="ARBA00022496"/>
    </source>
</evidence>
<dbReference type="PROSITE" id="PS00549">
    <property type="entry name" value="BACTERIOFERRITIN"/>
    <property type="match status" value="1"/>
</dbReference>
<accession>A0A059URA1</accession>
<dbReference type="InterPro" id="IPR009040">
    <property type="entry name" value="Ferritin-like_diiron"/>
</dbReference>
<evidence type="ECO:0000259" key="12">
    <source>
        <dbReference type="PROSITE" id="PS50905"/>
    </source>
</evidence>
<dbReference type="Proteomes" id="UP001161257">
    <property type="component" value="Unassembled WGS sequence"/>
</dbReference>
<keyword evidence="5 18" id="KW-0560">Oxidoreductase</keyword>
<dbReference type="EMBL" id="LKKS01000099">
    <property type="protein sequence ID" value="KPM63054.1"/>
    <property type="molecule type" value="Genomic_DNA"/>
</dbReference>
<feature type="binding site" evidence="10">
    <location>
        <position position="51"/>
    </location>
    <ligand>
        <name>Fe cation</name>
        <dbReference type="ChEBI" id="CHEBI:24875"/>
        <label>1</label>
    </ligand>
</feature>
<feature type="binding site" evidence="10">
    <location>
        <position position="127"/>
    </location>
    <ligand>
        <name>Fe cation</name>
        <dbReference type="ChEBI" id="CHEBI:24875"/>
        <label>2</label>
    </ligand>
</feature>
<evidence type="ECO:0000313" key="24">
    <source>
        <dbReference type="Proteomes" id="UP000185146"/>
    </source>
</evidence>
<dbReference type="EMBL" id="RJAI01000101">
    <property type="protein sequence ID" value="RNF77935.1"/>
    <property type="molecule type" value="Genomic_DNA"/>
</dbReference>
<evidence type="ECO:0000256" key="11">
    <source>
        <dbReference type="RuleBase" id="RU000623"/>
    </source>
</evidence>
<evidence type="ECO:0000313" key="23">
    <source>
        <dbReference type="Proteomes" id="UP000050437"/>
    </source>
</evidence>
<reference evidence="16 23" key="1">
    <citation type="submission" date="2015-10" db="EMBL/GenBank/DDBJ databases">
        <title>Pseudomonas putida clinical strains.</title>
        <authorList>
            <person name="Molina L."/>
            <person name="Udaondo Z."/>
        </authorList>
    </citation>
    <scope>NUCLEOTIDE SEQUENCE [LARGE SCALE GENOMIC DNA]</scope>
    <source>
        <strain evidence="16 23">HB13667</strain>
    </source>
</reference>
<reference evidence="20 26" key="5">
    <citation type="submission" date="2018-03" db="EMBL/GenBank/DDBJ databases">
        <title>Draft genome of Pseudomonas putida strain KH-21-114.</title>
        <authorList>
            <person name="Yoshizawa S."/>
            <person name="Khan N.H."/>
            <person name="Nishimura M."/>
            <person name="Chiura H.X."/>
            <person name="Ogura Y."/>
            <person name="Hayashi T."/>
            <person name="Kogure K."/>
        </authorList>
    </citation>
    <scope>NUCLEOTIDE SEQUENCE [LARGE SCALE GENOMIC DNA]</scope>
    <source>
        <strain evidence="20 26">KH-21-114</strain>
    </source>
</reference>
<keyword evidence="4" id="KW-0410">Iron transport</keyword>
<comment type="similarity">
    <text evidence="1 9 11">Belongs to the bacterioferritin family.</text>
</comment>
<evidence type="ECO:0000313" key="26">
    <source>
        <dbReference type="Proteomes" id="UP000237230"/>
    </source>
</evidence>
<dbReference type="GO" id="GO:0006826">
    <property type="term" value="P:iron ion transport"/>
    <property type="evidence" value="ECO:0007669"/>
    <property type="project" value="UniProtKB-KW"/>
</dbReference>
<keyword evidence="11" id="KW-0349">Heme</keyword>
<dbReference type="InterPro" id="IPR009078">
    <property type="entry name" value="Ferritin-like_SF"/>
</dbReference>
<dbReference type="GeneID" id="97166007"/>
<dbReference type="Proteomes" id="UP000237230">
    <property type="component" value="Unassembled WGS sequence"/>
</dbReference>
<evidence type="ECO:0000313" key="17">
    <source>
        <dbReference type="EMBL" id="MBF8735824.1"/>
    </source>
</evidence>
<name>A0A059URA1_PSEPU</name>
<dbReference type="PATRIC" id="fig|303.167.peg.497"/>
<dbReference type="RefSeq" id="WP_003257116.1">
    <property type="nucleotide sequence ID" value="NZ_ABUNEW020000036.1"/>
</dbReference>
<feature type="binding site" evidence="10">
    <location>
        <position position="51"/>
    </location>
    <ligand>
        <name>Fe cation</name>
        <dbReference type="ChEBI" id="CHEBI:24875"/>
        <label>2</label>
    </ligand>
</feature>
<evidence type="ECO:0000313" key="22">
    <source>
        <dbReference type="EMBL" id="RNF77935.1"/>
    </source>
</evidence>
<feature type="binding site" evidence="10">
    <location>
        <position position="130"/>
    </location>
    <ligand>
        <name>Fe cation</name>
        <dbReference type="ChEBI" id="CHEBI:24875"/>
        <label>2</label>
    </ligand>
</feature>
<evidence type="ECO:0000256" key="6">
    <source>
        <dbReference type="ARBA" id="ARBA00023004"/>
    </source>
</evidence>
<dbReference type="InterPro" id="IPR012347">
    <property type="entry name" value="Ferritin-like"/>
</dbReference>
<feature type="binding site" evidence="10">
    <location>
        <position position="46"/>
    </location>
    <ligand>
        <name>Fe cation</name>
        <dbReference type="ChEBI" id="CHEBI:24875"/>
        <label>3</label>
    </ligand>
</feature>
<proteinExistence type="inferred from homology"/>
<dbReference type="Pfam" id="PF00210">
    <property type="entry name" value="Ferritin"/>
    <property type="match status" value="1"/>
</dbReference>
<evidence type="ECO:0000313" key="28">
    <source>
        <dbReference type="Proteomes" id="UP000442695"/>
    </source>
</evidence>
<dbReference type="EMBL" id="NFSB01000058">
    <property type="protein sequence ID" value="OUM37133.1"/>
    <property type="molecule type" value="Genomic_DNA"/>
</dbReference>
<dbReference type="GO" id="GO:0008199">
    <property type="term" value="F:ferric iron binding"/>
    <property type="evidence" value="ECO:0007669"/>
    <property type="project" value="InterPro"/>
</dbReference>
<dbReference type="CDD" id="cd00907">
    <property type="entry name" value="Bacterioferritin"/>
    <property type="match status" value="1"/>
</dbReference>
<dbReference type="PANTHER" id="PTHR30295">
    <property type="entry name" value="BACTERIOFERRITIN"/>
    <property type="match status" value="1"/>
</dbReference>
<feature type="binding site" evidence="10">
    <location>
        <position position="54"/>
    </location>
    <ligand>
        <name>Fe cation</name>
        <dbReference type="ChEBI" id="CHEBI:24875"/>
        <label>1</label>
    </ligand>
</feature>
<reference evidence="20 26" key="2">
    <citation type="submission" date="2016-08" db="EMBL/GenBank/DDBJ databases">
        <authorList>
            <person name="Seilhamer J.J."/>
        </authorList>
    </citation>
    <scope>NUCLEOTIDE SEQUENCE [LARGE SCALE GENOMIC DNA]</scope>
    <source>
        <strain evidence="20 26">KH-21-114</strain>
    </source>
</reference>
<evidence type="ECO:0000313" key="18">
    <source>
        <dbReference type="EMBL" id="MDF3869104.1"/>
    </source>
</evidence>
<keyword evidence="3" id="KW-0813">Transport</keyword>
<dbReference type="Proteomes" id="UP000050437">
    <property type="component" value="Unassembled WGS sequence"/>
</dbReference>
<evidence type="ECO:0000256" key="3">
    <source>
        <dbReference type="ARBA" id="ARBA00022448"/>
    </source>
</evidence>
<evidence type="ECO:0000256" key="8">
    <source>
        <dbReference type="ARBA" id="ARBA00036243"/>
    </source>
</evidence>
<dbReference type="EMBL" id="CP018743">
    <property type="protein sequence ID" value="APO81407.1"/>
    <property type="molecule type" value="Genomic_DNA"/>
</dbReference>
<evidence type="ECO:0000256" key="5">
    <source>
        <dbReference type="ARBA" id="ARBA00023002"/>
    </source>
</evidence>
<evidence type="ECO:0000256" key="7">
    <source>
        <dbReference type="ARBA" id="ARBA00023065"/>
    </source>
</evidence>
<dbReference type="EMBL" id="BSKJ01000012">
    <property type="protein sequence ID" value="GLO37649.1"/>
    <property type="molecule type" value="Genomic_DNA"/>
</dbReference>
<dbReference type="OrthoDB" id="9800505at2"/>
<dbReference type="PRINTS" id="PR00601">
    <property type="entry name" value="BACFERRITIN"/>
</dbReference>
<dbReference type="PIRSF" id="PIRSF002560">
    <property type="entry name" value="Bacterioferritin"/>
    <property type="match status" value="1"/>
</dbReference>
<evidence type="ECO:0000313" key="25">
    <source>
        <dbReference type="Proteomes" id="UP000196082"/>
    </source>
</evidence>
<evidence type="ECO:0000256" key="10">
    <source>
        <dbReference type="PIRSR" id="PIRSR002560-1"/>
    </source>
</evidence>
<dbReference type="GO" id="GO:0005829">
    <property type="term" value="C:cytosol"/>
    <property type="evidence" value="ECO:0007669"/>
    <property type="project" value="TreeGrafter"/>
</dbReference>
<evidence type="ECO:0000313" key="19">
    <source>
        <dbReference type="EMBL" id="OUM37133.1"/>
    </source>
</evidence>
<dbReference type="EC" id="1.16.3.1" evidence="9"/>
<protein>
    <recommendedName>
        <fullName evidence="9 11">Bacterioferritin</fullName>
        <ecNumber evidence="9">1.16.3.1</ecNumber>
    </recommendedName>
</protein>
<reference evidence="15 28" key="7">
    <citation type="submission" date="2019-12" db="EMBL/GenBank/DDBJ databases">
        <authorList>
            <person name="Woiski C."/>
        </authorList>
    </citation>
    <scope>NUCLEOTIDE SEQUENCE [LARGE SCALE GENOMIC DNA]</scope>
    <source>
        <strain evidence="15 28">BOE100</strain>
    </source>
</reference>
<evidence type="ECO:0000313" key="20">
    <source>
        <dbReference type="EMBL" id="POG05378.1"/>
    </source>
</evidence>
<keyword evidence="6 9" id="KW-0408">Iron</keyword>
<dbReference type="InterPro" id="IPR002024">
    <property type="entry name" value="Bacterioferritin"/>
</dbReference>
<dbReference type="Proteomes" id="UP000185146">
    <property type="component" value="Chromosome"/>
</dbReference>
<feature type="binding site" evidence="10">
    <location>
        <position position="93"/>
    </location>
    <ligand>
        <name>Fe cation</name>
        <dbReference type="ChEBI" id="CHEBI:24875"/>
        <label>2</label>
    </ligand>
</feature>
<dbReference type="EMBL" id="MINH01000021">
    <property type="protein sequence ID" value="POG05378.1"/>
    <property type="molecule type" value="Genomic_DNA"/>
</dbReference>
<evidence type="ECO:0000256" key="1">
    <source>
        <dbReference type="ARBA" id="ARBA00008093"/>
    </source>
</evidence>
<reference evidence="14" key="10">
    <citation type="submission" date="2023-01" db="EMBL/GenBank/DDBJ databases">
        <title>Whole-genome sequence of Pseudomonas putida NBRC 14671.</title>
        <authorList>
            <person name="Morohoshi T."/>
            <person name="Someya N."/>
        </authorList>
    </citation>
    <scope>NUCLEOTIDE SEQUENCE</scope>
    <source>
        <strain evidence="14">NBRC 14671</strain>
    </source>
</reference>
<dbReference type="Gene3D" id="1.20.1260.10">
    <property type="match status" value="1"/>
</dbReference>
<dbReference type="Proteomes" id="UP000639504">
    <property type="component" value="Unassembled WGS sequence"/>
</dbReference>
<comment type="catalytic activity">
    <reaction evidence="9">
        <text>4 Fe(2+) + O2 + 4 H(+) = 4 Fe(3+) + 2 H2O</text>
        <dbReference type="Rhea" id="RHEA:11148"/>
        <dbReference type="ChEBI" id="CHEBI:15377"/>
        <dbReference type="ChEBI" id="CHEBI:15378"/>
        <dbReference type="ChEBI" id="CHEBI:15379"/>
        <dbReference type="ChEBI" id="CHEBI:29033"/>
        <dbReference type="ChEBI" id="CHEBI:29034"/>
        <dbReference type="EC" id="1.16.3.1"/>
    </reaction>
</comment>
<dbReference type="KEGG" id="ppud:DW66_0492"/>
<keyword evidence="9 10" id="KW-0479">Metal-binding</keyword>
<dbReference type="PROSITE" id="PS50905">
    <property type="entry name" value="FERRITIN_LIKE"/>
    <property type="match status" value="1"/>
</dbReference>
<gene>
    <name evidence="15" type="primary">bfr</name>
    <name evidence="19" type="ORF">B8W72_05210</name>
    <name evidence="20" type="ORF">BGP84_21065</name>
    <name evidence="13" type="ORF">BL240_08055</name>
    <name evidence="21" type="ORF">C2H86_00915</name>
    <name evidence="22" type="ORF">EFK07_29260</name>
    <name evidence="15" type="ORF">GN299_20085</name>
    <name evidence="16" type="ORF">HB13667_15740</name>
    <name evidence="17" type="ORF">IR015_10430</name>
    <name evidence="18" type="ORF">P3W50_01300</name>
    <name evidence="14" type="ORF">PPUN14671_44860</name>
</gene>
<evidence type="ECO:0000256" key="2">
    <source>
        <dbReference type="ARBA" id="ARBA00022434"/>
    </source>
</evidence>
<organism evidence="13 24">
    <name type="scientific">Pseudomonas putida</name>
    <name type="common">Arthrobacter siderocapsulatus</name>
    <dbReference type="NCBI Taxonomy" id="303"/>
    <lineage>
        <taxon>Bacteria</taxon>
        <taxon>Pseudomonadati</taxon>
        <taxon>Pseudomonadota</taxon>
        <taxon>Gammaproteobacteria</taxon>
        <taxon>Pseudomonadales</taxon>
        <taxon>Pseudomonadaceae</taxon>
        <taxon>Pseudomonas</taxon>
    </lineage>
</organism>
<evidence type="ECO:0000256" key="9">
    <source>
        <dbReference type="PIRNR" id="PIRNR002560"/>
    </source>
</evidence>
<comment type="function">
    <text evidence="9">Iron-storage protein, whose ferroxidase center binds Fe(2+), oxidizes it using dioxygen to Fe(3+), and participates in the subsequent Fe(3+) oxide mineral core formation within the central cavity of the BFR protein shell.</text>
</comment>
<dbReference type="SUPFAM" id="SSF47240">
    <property type="entry name" value="Ferritin-like"/>
    <property type="match status" value="1"/>
</dbReference>
<dbReference type="NCBIfam" id="TIGR00754">
    <property type="entry name" value="bfr"/>
    <property type="match status" value="1"/>
</dbReference>
<dbReference type="GO" id="GO:0020037">
    <property type="term" value="F:heme binding"/>
    <property type="evidence" value="ECO:0007669"/>
    <property type="project" value="TreeGrafter"/>
</dbReference>
<dbReference type="InterPro" id="IPR008331">
    <property type="entry name" value="Ferritin_DPS_dom"/>
</dbReference>
<dbReference type="GO" id="GO:0006879">
    <property type="term" value="P:intracellular iron ion homeostasis"/>
    <property type="evidence" value="ECO:0007669"/>
    <property type="project" value="UniProtKB-KW"/>
</dbReference>
<dbReference type="Proteomes" id="UP000196082">
    <property type="component" value="Unassembled WGS sequence"/>
</dbReference>
<dbReference type="EMBL" id="WOWR01000031">
    <property type="protein sequence ID" value="KAF0253043.1"/>
    <property type="molecule type" value="Genomic_DNA"/>
</dbReference>
<keyword evidence="7" id="KW-0406">Ion transport</keyword>
<feature type="binding site" evidence="10">
    <location>
        <position position="127"/>
    </location>
    <ligand>
        <name>Fe cation</name>
        <dbReference type="ChEBI" id="CHEBI:24875"/>
        <label>1</label>
    </ligand>
</feature>